<dbReference type="GO" id="GO:0017183">
    <property type="term" value="P:protein histidyl modification to diphthamide"/>
    <property type="evidence" value="ECO:0007669"/>
    <property type="project" value="UniProtKB-UniRule"/>
</dbReference>
<dbReference type="EC" id="2.5.1.108" evidence="3 10"/>
<evidence type="ECO:0000313" key="12">
    <source>
        <dbReference type="Proteomes" id="UP000604391"/>
    </source>
</evidence>
<sequence>MFEEYSDEIREKNAKRIAIQLPSGLKRKAPEILAELQKIVGEEVELLVLGDTSYGACDLRDIEAEKIGADLMVHFGHASFGVKEVLPTIYIEFFSDQDISPVVEKAAREIKEKRIGLLAVVQFTKQIEKARKILEKAGKKVIVGQSQSRSKHAGQILGCDFTAGTSMEKDIDCFLYIGTGDFHPAGVAMGTKKIVYVADPEKNEIRDMEELKDKLLRVRFAKIEAAKKAKRFGIIVSPKGGQNRLPYARKVASLLQKFGKEAFIVVVDEITPQKLDEFMFDYWVCTACSRIAYDDEAVYKKMITPQEVEIVTGNREWKDYVVDHF</sequence>
<keyword evidence="7 10" id="KW-0408">Iron</keyword>
<dbReference type="PANTHER" id="PTHR10762">
    <property type="entry name" value="DIPHTHAMIDE BIOSYNTHESIS PROTEIN"/>
    <property type="match status" value="1"/>
</dbReference>
<comment type="function">
    <text evidence="10">Catalyzes the first step of diphthamide biosynthesis, i.e. the transfer of the 3-amino-3-carboxypropyl group from S-adenosyl-L-methionine (SAM) to the C2 position of the imidazole ring of the target histidine residue in translation elongation factor 2 (EF-2).</text>
</comment>
<dbReference type="FunFam" id="3.40.50.11860:FF:000001">
    <property type="entry name" value="2-(3-amino-3-carboxypropyl)histidine synthase subunit 2"/>
    <property type="match status" value="1"/>
</dbReference>
<comment type="similarity">
    <text evidence="10">Belongs to the DPH1/DPH2 family.</text>
</comment>
<dbReference type="GO" id="GO:0090560">
    <property type="term" value="F:2-(3-amino-3-carboxypropyl)histidine synthase activity"/>
    <property type="evidence" value="ECO:0007669"/>
    <property type="project" value="UniProtKB-UniRule"/>
</dbReference>
<keyword evidence="10" id="KW-0004">4Fe-4S</keyword>
<dbReference type="InterPro" id="IPR016435">
    <property type="entry name" value="DPH1/DPH2"/>
</dbReference>
<dbReference type="NCBIfam" id="TIGR03682">
    <property type="entry name" value="arCOG04112"/>
    <property type="match status" value="1"/>
</dbReference>
<evidence type="ECO:0000313" key="11">
    <source>
        <dbReference type="EMBL" id="HIJ99313.1"/>
    </source>
</evidence>
<proteinExistence type="inferred from homology"/>
<dbReference type="GO" id="GO:0051539">
    <property type="term" value="F:4 iron, 4 sulfur cluster binding"/>
    <property type="evidence" value="ECO:0007669"/>
    <property type="project" value="UniProtKB-UniRule"/>
</dbReference>
<evidence type="ECO:0000256" key="2">
    <source>
        <dbReference type="ARBA" id="ARBA00005156"/>
    </source>
</evidence>
<evidence type="ECO:0000256" key="6">
    <source>
        <dbReference type="ARBA" id="ARBA00022723"/>
    </source>
</evidence>
<evidence type="ECO:0000256" key="7">
    <source>
        <dbReference type="ARBA" id="ARBA00023004"/>
    </source>
</evidence>
<dbReference type="SFLD" id="SFLDS00032">
    <property type="entry name" value="Radical_SAM_3-amino-3-carboxyp"/>
    <property type="match status" value="1"/>
</dbReference>
<dbReference type="Gene3D" id="3.40.50.11850">
    <property type="entry name" value="Diphthamide synthesis DPH1/DPH2 domain 2"/>
    <property type="match status" value="1"/>
</dbReference>
<dbReference type="EMBL" id="DVAD01000004">
    <property type="protein sequence ID" value="HIJ99313.1"/>
    <property type="molecule type" value="Genomic_DNA"/>
</dbReference>
<protein>
    <recommendedName>
        <fullName evidence="3 10">2-(3-amino-3-carboxypropyl)histidine synthase</fullName>
        <ecNumber evidence="3 10">2.5.1.108</ecNumber>
    </recommendedName>
</protein>
<dbReference type="Pfam" id="PF01866">
    <property type="entry name" value="Diphthamide_syn"/>
    <property type="match status" value="1"/>
</dbReference>
<comment type="cofactor">
    <cofactor evidence="1 10">
        <name>[4Fe-4S] cluster</name>
        <dbReference type="ChEBI" id="CHEBI:49883"/>
    </cofactor>
</comment>
<dbReference type="NCBIfam" id="TIGR00322">
    <property type="entry name" value="diphth2_R"/>
    <property type="match status" value="1"/>
</dbReference>
<accession>A0A832UXY5</accession>
<keyword evidence="5 10" id="KW-0949">S-adenosyl-L-methionine</keyword>
<dbReference type="UniPathway" id="UPA00559"/>
<dbReference type="Gene3D" id="3.40.50.11840">
    <property type="entry name" value="Diphthamide synthesis DPH1/DPH2 domain 1"/>
    <property type="match status" value="1"/>
</dbReference>
<keyword evidence="6 10" id="KW-0479">Metal-binding</keyword>
<dbReference type="AlphaFoldDB" id="A0A832UXY5"/>
<name>A0A832UXY5_9ARCH</name>
<evidence type="ECO:0000256" key="8">
    <source>
        <dbReference type="ARBA" id="ARBA00023014"/>
    </source>
</evidence>
<dbReference type="InterPro" id="IPR035435">
    <property type="entry name" value="DPH1/DPH2_euk_archaea"/>
</dbReference>
<comment type="pathway">
    <text evidence="2 10">Protein modification; peptidyl-diphthamide biosynthesis.</text>
</comment>
<reference evidence="11 12" key="1">
    <citation type="journal article" name="Nat. Commun.">
        <title>Undinarchaeota illuminate DPANN phylogeny and the impact of gene transfer on archaeal evolution.</title>
        <authorList>
            <person name="Dombrowski N."/>
            <person name="Williams T.A."/>
            <person name="Sun J."/>
            <person name="Woodcroft B.J."/>
            <person name="Lee J.H."/>
            <person name="Minh B.Q."/>
            <person name="Rinke C."/>
            <person name="Spang A."/>
        </authorList>
    </citation>
    <scope>NUCLEOTIDE SEQUENCE [LARGE SCALE GENOMIC DNA]</scope>
    <source>
        <strain evidence="11">MAG_bin17</strain>
    </source>
</reference>
<evidence type="ECO:0000256" key="10">
    <source>
        <dbReference type="PIRNR" id="PIRNR004967"/>
    </source>
</evidence>
<evidence type="ECO:0000256" key="3">
    <source>
        <dbReference type="ARBA" id="ARBA00012221"/>
    </source>
</evidence>
<dbReference type="PIRSF" id="PIRSF004967">
    <property type="entry name" value="DPH1"/>
    <property type="match status" value="1"/>
</dbReference>
<gene>
    <name evidence="11" type="primary">dph2</name>
    <name evidence="11" type="ORF">H1011_00630</name>
</gene>
<keyword evidence="4 10" id="KW-0808">Transferase</keyword>
<comment type="catalytic activity">
    <reaction evidence="9 10">
        <text>L-histidyl-[translation elongation factor 2] + S-adenosyl-L-methionine = 2-[(3S)-amino-3-carboxypropyl]-L-histidyl-[translation elongation factor 2] + S-methyl-5'-thioadenosine + H(+)</text>
        <dbReference type="Rhea" id="RHEA:36783"/>
        <dbReference type="Rhea" id="RHEA-COMP:9748"/>
        <dbReference type="Rhea" id="RHEA-COMP:9749"/>
        <dbReference type="ChEBI" id="CHEBI:15378"/>
        <dbReference type="ChEBI" id="CHEBI:17509"/>
        <dbReference type="ChEBI" id="CHEBI:29979"/>
        <dbReference type="ChEBI" id="CHEBI:59789"/>
        <dbReference type="ChEBI" id="CHEBI:73995"/>
        <dbReference type="EC" id="2.5.1.108"/>
    </reaction>
</comment>
<evidence type="ECO:0000256" key="4">
    <source>
        <dbReference type="ARBA" id="ARBA00022679"/>
    </source>
</evidence>
<organism evidence="11 12">
    <name type="scientific">Candidatus Undinarchaeum marinum</name>
    <dbReference type="NCBI Taxonomy" id="2756141"/>
    <lineage>
        <taxon>Archaea</taxon>
        <taxon>Candidatus Undinarchaeota</taxon>
        <taxon>Candidatus Undinarchaeia</taxon>
        <taxon>Candidatus Undinarchaeales</taxon>
        <taxon>Candidatus Undinarchaeaceae</taxon>
        <taxon>Candidatus Undinarchaeum</taxon>
    </lineage>
</organism>
<keyword evidence="8 10" id="KW-0411">Iron-sulfur</keyword>
<comment type="caution">
    <text evidence="11">The sequence shown here is derived from an EMBL/GenBank/DDBJ whole genome shotgun (WGS) entry which is preliminary data.</text>
</comment>
<evidence type="ECO:0000256" key="5">
    <source>
        <dbReference type="ARBA" id="ARBA00022691"/>
    </source>
</evidence>
<dbReference type="InterPro" id="IPR022428">
    <property type="entry name" value="Dph2_arc"/>
</dbReference>
<dbReference type="Proteomes" id="UP000604391">
    <property type="component" value="Unassembled WGS sequence"/>
</dbReference>
<dbReference type="SFLD" id="SFLDG01121">
    <property type="entry name" value="Diphthamide_biosynthesis"/>
    <property type="match status" value="1"/>
</dbReference>
<dbReference type="PANTHER" id="PTHR10762:SF1">
    <property type="entry name" value="2-(3-AMINO-3-CARBOXYPROPYL)HISTIDINE SYNTHASE SUBUNIT 1"/>
    <property type="match status" value="1"/>
</dbReference>
<dbReference type="InterPro" id="IPR042264">
    <property type="entry name" value="DPH1/DPH2_2"/>
</dbReference>
<evidence type="ECO:0000256" key="9">
    <source>
        <dbReference type="ARBA" id="ARBA00048403"/>
    </source>
</evidence>
<dbReference type="InterPro" id="IPR042265">
    <property type="entry name" value="DPH1/DPH2_3"/>
</dbReference>
<evidence type="ECO:0000256" key="1">
    <source>
        <dbReference type="ARBA" id="ARBA00001966"/>
    </source>
</evidence>
<dbReference type="InterPro" id="IPR042263">
    <property type="entry name" value="DPH1/DPH2_1"/>
</dbReference>
<dbReference type="Gene3D" id="3.40.50.11860">
    <property type="entry name" value="Diphthamide synthesis DPH1/DPH2 domain 3"/>
    <property type="match status" value="1"/>
</dbReference>
<keyword evidence="12" id="KW-1185">Reference proteome</keyword>
<dbReference type="GO" id="GO:0046872">
    <property type="term" value="F:metal ion binding"/>
    <property type="evidence" value="ECO:0007669"/>
    <property type="project" value="UniProtKB-KW"/>
</dbReference>